<dbReference type="SUPFAM" id="SSF53187">
    <property type="entry name" value="Zn-dependent exopeptidases"/>
    <property type="match status" value="1"/>
</dbReference>
<dbReference type="AlphaFoldDB" id="A0A143P9Y7"/>
<keyword evidence="3" id="KW-0812">Transmembrane</keyword>
<sequence length="291" mass="32794">MNRIENWFKKRKLKPIPIFIALIALIVLLFIIIVVANYKADHDDKVTMKEDAELRTGPNAVYPEIFPADKGETFKQLDKKGKWLYVSTQDGKEKGWVAGWHTDLDIEPDNDPNAKPLKNKVIVLDPGHGGGDQGASSSTPSKSLEKVYTLKTGLELKKLLEQEGAKVKMTRDKDEYVKLKDRKLSGDAFISLHNDALKSSDANGVTVYWYKKQQEGLAEALSMSIQKKAILSPKGARQENYQVLRQSKIPAVLIELGYISNPTDEMMITDKLHRHIVEQAIVDGLRTYFSN</sequence>
<dbReference type="Gene3D" id="3.40.630.40">
    <property type="entry name" value="Zn-dependent exopeptidases"/>
    <property type="match status" value="1"/>
</dbReference>
<dbReference type="KEGG" id="scv:A4G25_01255"/>
<dbReference type="Pfam" id="PF01520">
    <property type="entry name" value="Amidase_3"/>
    <property type="match status" value="1"/>
</dbReference>
<evidence type="ECO:0000256" key="3">
    <source>
        <dbReference type="SAM" id="Phobius"/>
    </source>
</evidence>
<evidence type="ECO:0000256" key="2">
    <source>
        <dbReference type="ARBA" id="ARBA00023316"/>
    </source>
</evidence>
<dbReference type="GO" id="GO:0030288">
    <property type="term" value="C:outer membrane-bounded periplasmic space"/>
    <property type="evidence" value="ECO:0007669"/>
    <property type="project" value="TreeGrafter"/>
</dbReference>
<dbReference type="OrthoDB" id="9806267at2"/>
<dbReference type="SMART" id="SM00646">
    <property type="entry name" value="Ami_3"/>
    <property type="match status" value="1"/>
</dbReference>
<dbReference type="InterPro" id="IPR002508">
    <property type="entry name" value="MurNAc-LAA_cat"/>
</dbReference>
<reference evidence="5 8" key="2">
    <citation type="submission" date="2021-01" db="EMBL/GenBank/DDBJ databases">
        <title>FDA dAtabase for Regulatory Grade micrObial Sequences (FDA-ARGOS): Supporting development and validation of Infectious Disease Dx tests.</title>
        <authorList>
            <person name="Sproer C."/>
            <person name="Gronow S."/>
            <person name="Severitt S."/>
            <person name="Schroder I."/>
            <person name="Tallon L."/>
            <person name="Sadzewicz L."/>
            <person name="Zhao X."/>
            <person name="Boylan J."/>
            <person name="Ott S."/>
            <person name="Bowen H."/>
            <person name="Vavikolanu K."/>
            <person name="Mehta A."/>
            <person name="Aluvathingal J."/>
            <person name="Nadendla S."/>
            <person name="Lowell S."/>
            <person name="Myers T."/>
            <person name="Yan Y."/>
            <person name="Sichtig H."/>
        </authorList>
    </citation>
    <scope>NUCLEOTIDE SEQUENCE [LARGE SCALE GENOMIC DNA]</scope>
    <source>
        <strain evidence="5 8">FDAARGOS_1148</strain>
    </source>
</reference>
<dbReference type="PROSITE" id="PS51781">
    <property type="entry name" value="SH3B"/>
    <property type="match status" value="1"/>
</dbReference>
<evidence type="ECO:0000313" key="6">
    <source>
        <dbReference type="EMBL" id="RZI00494.1"/>
    </source>
</evidence>
<dbReference type="EMBL" id="RQTE01000267">
    <property type="protein sequence ID" value="RZI00494.1"/>
    <property type="molecule type" value="Genomic_DNA"/>
</dbReference>
<dbReference type="RefSeq" id="WP_047131833.1">
    <property type="nucleotide sequence ID" value="NZ_CP015114.1"/>
</dbReference>
<evidence type="ECO:0000313" key="7">
    <source>
        <dbReference type="Proteomes" id="UP000293854"/>
    </source>
</evidence>
<dbReference type="InterPro" id="IPR050695">
    <property type="entry name" value="N-acetylmuramoyl_amidase_3"/>
</dbReference>
<dbReference type="Pfam" id="PF08239">
    <property type="entry name" value="SH3_3"/>
    <property type="match status" value="1"/>
</dbReference>
<keyword evidence="3" id="KW-0472">Membrane</keyword>
<keyword evidence="8" id="KW-1185">Reference proteome</keyword>
<dbReference type="GeneID" id="93726472"/>
<dbReference type="Proteomes" id="UP000293854">
    <property type="component" value="Unassembled WGS sequence"/>
</dbReference>
<dbReference type="GO" id="GO:0009253">
    <property type="term" value="P:peptidoglycan catabolic process"/>
    <property type="evidence" value="ECO:0007669"/>
    <property type="project" value="InterPro"/>
</dbReference>
<feature type="transmembrane region" description="Helical" evidence="3">
    <location>
        <begin position="16"/>
        <end position="38"/>
    </location>
</feature>
<dbReference type="PANTHER" id="PTHR30404">
    <property type="entry name" value="N-ACETYLMURAMOYL-L-ALANINE AMIDASE"/>
    <property type="match status" value="1"/>
</dbReference>
<keyword evidence="3" id="KW-1133">Transmembrane helix</keyword>
<dbReference type="EMBL" id="CP068073">
    <property type="protein sequence ID" value="QQS83578.1"/>
    <property type="molecule type" value="Genomic_DNA"/>
</dbReference>
<dbReference type="Gene3D" id="2.30.30.40">
    <property type="entry name" value="SH3 Domains"/>
    <property type="match status" value="1"/>
</dbReference>
<keyword evidence="2" id="KW-0961">Cell wall biogenesis/degradation</keyword>
<dbReference type="CDD" id="cd02696">
    <property type="entry name" value="MurNAc-LAA"/>
    <property type="match status" value="1"/>
</dbReference>
<dbReference type="PANTHER" id="PTHR30404:SF7">
    <property type="entry name" value="CELL WALL AMIDASE LYTH-RELATED"/>
    <property type="match status" value="1"/>
</dbReference>
<reference evidence="6 7" key="1">
    <citation type="submission" date="2018-11" db="EMBL/GenBank/DDBJ databases">
        <title>Genomic profiling of Staphylococcus species from a Poultry farm system in KwaZulu-Natal, South Africa.</title>
        <authorList>
            <person name="Amoako D.G."/>
            <person name="Somboro A.M."/>
            <person name="Abia A.L.K."/>
            <person name="Bester L.A."/>
            <person name="Essack S.Y."/>
        </authorList>
    </citation>
    <scope>NUCLEOTIDE SEQUENCE [LARGE SCALE GENOMIC DNA]</scope>
    <source>
        <strain evidence="6 7">SA11</strain>
    </source>
</reference>
<evidence type="ECO:0000313" key="5">
    <source>
        <dbReference type="EMBL" id="QQS83578.1"/>
    </source>
</evidence>
<protein>
    <submittedName>
        <fullName evidence="6">Cell wall amidase</fullName>
    </submittedName>
    <submittedName>
        <fullName evidence="5">N-acetylmuramoyl-L-alanine amidase</fullName>
    </submittedName>
</protein>
<keyword evidence="1" id="KW-0378">Hydrolase</keyword>
<dbReference type="GO" id="GO:0071555">
    <property type="term" value="P:cell wall organization"/>
    <property type="evidence" value="ECO:0007669"/>
    <property type="project" value="UniProtKB-KW"/>
</dbReference>
<feature type="domain" description="SH3b" evidence="4">
    <location>
        <begin position="42"/>
        <end position="105"/>
    </location>
</feature>
<organism evidence="6 7">
    <name type="scientific">Staphylococcus condimenti</name>
    <dbReference type="NCBI Taxonomy" id="70255"/>
    <lineage>
        <taxon>Bacteria</taxon>
        <taxon>Bacillati</taxon>
        <taxon>Bacillota</taxon>
        <taxon>Bacilli</taxon>
        <taxon>Bacillales</taxon>
        <taxon>Staphylococcaceae</taxon>
        <taxon>Staphylococcus</taxon>
    </lineage>
</organism>
<accession>A0A143P9Y7</accession>
<dbReference type="Proteomes" id="UP000595942">
    <property type="component" value="Chromosome"/>
</dbReference>
<evidence type="ECO:0000256" key="1">
    <source>
        <dbReference type="ARBA" id="ARBA00022801"/>
    </source>
</evidence>
<proteinExistence type="predicted"/>
<dbReference type="GO" id="GO:0008745">
    <property type="term" value="F:N-acetylmuramoyl-L-alanine amidase activity"/>
    <property type="evidence" value="ECO:0007669"/>
    <property type="project" value="InterPro"/>
</dbReference>
<name>A0A143P9Y7_9STAP</name>
<evidence type="ECO:0000259" key="4">
    <source>
        <dbReference type="PROSITE" id="PS51781"/>
    </source>
</evidence>
<evidence type="ECO:0000313" key="8">
    <source>
        <dbReference type="Proteomes" id="UP000595942"/>
    </source>
</evidence>
<gene>
    <name evidence="6" type="ORF">EIG99_11370</name>
    <name evidence="5" type="ORF">I6J05_04465</name>
</gene>
<dbReference type="InterPro" id="IPR003646">
    <property type="entry name" value="SH3-like_bac-type"/>
</dbReference>